<dbReference type="EMBL" id="BMPF01000001">
    <property type="protein sequence ID" value="GGL25103.1"/>
    <property type="molecule type" value="Genomic_DNA"/>
</dbReference>
<keyword evidence="2" id="KW-1185">Reference proteome</keyword>
<dbReference type="InterPro" id="IPR011047">
    <property type="entry name" value="Quinoprotein_ADH-like_sf"/>
</dbReference>
<name>A0A830F6T8_9EURY</name>
<dbReference type="Proteomes" id="UP000628840">
    <property type="component" value="Unassembled WGS sequence"/>
</dbReference>
<dbReference type="SUPFAM" id="SSF50998">
    <property type="entry name" value="Quinoprotein alcohol dehydrogenase-like"/>
    <property type="match status" value="1"/>
</dbReference>
<protein>
    <submittedName>
        <fullName evidence="1">Uncharacterized protein</fullName>
    </submittedName>
</protein>
<reference evidence="1 2" key="1">
    <citation type="journal article" date="2019" name="Int. J. Syst. Evol. Microbiol.">
        <title>The Global Catalogue of Microorganisms (GCM) 10K type strain sequencing project: providing services to taxonomists for standard genome sequencing and annotation.</title>
        <authorList>
            <consortium name="The Broad Institute Genomics Platform"/>
            <consortium name="The Broad Institute Genome Sequencing Center for Infectious Disease"/>
            <person name="Wu L."/>
            <person name="Ma J."/>
        </authorList>
    </citation>
    <scope>NUCLEOTIDE SEQUENCE [LARGE SCALE GENOMIC DNA]</scope>
    <source>
        <strain evidence="1 2">JCM 19585</strain>
    </source>
</reference>
<sequence>MGPVRVSGANRLWRHAGRAATILKRHAAHLSGTMPELSRRDVLRTVGVGLAAGTASAGSVSADGGWHAVASPTDSDLADVAHTASGAYAVGGGGVVLERRGSGTDDGAEWHTLTTTGPDGNGSNLHACAPTADGVRLWVAGASGALAELDVETNTVASHSAPDDVTDQFTSLVVAGSGDDATVFVADSSGHVHVSTGTERSEPGERTWTHATPGSGAAIRALARGDGGRVVAVDANGDVFARGSEGAWARIGIEDADAGLYDATVVGGRARVAGGTLYREGDDAWDATDPTERTLYDIAMGSCGCIHAVGASGTVLHRPGHDLPGGVTVARWLGLWEETHPVEADLRGVTLGDPHVAVGASGTVVEA</sequence>
<accession>A0A830F6T8</accession>
<gene>
    <name evidence="1" type="ORF">GCM10009037_05820</name>
</gene>
<dbReference type="AlphaFoldDB" id="A0A830F6T8"/>
<organism evidence="1 2">
    <name type="scientific">Halarchaeum grantii</name>
    <dbReference type="NCBI Taxonomy" id="1193105"/>
    <lineage>
        <taxon>Archaea</taxon>
        <taxon>Methanobacteriati</taxon>
        <taxon>Methanobacteriota</taxon>
        <taxon>Stenosarchaea group</taxon>
        <taxon>Halobacteria</taxon>
        <taxon>Halobacteriales</taxon>
        <taxon>Halobacteriaceae</taxon>
    </lineage>
</organism>
<proteinExistence type="predicted"/>
<evidence type="ECO:0000313" key="1">
    <source>
        <dbReference type="EMBL" id="GGL25103.1"/>
    </source>
</evidence>
<comment type="caution">
    <text evidence="1">The sequence shown here is derived from an EMBL/GenBank/DDBJ whole genome shotgun (WGS) entry which is preliminary data.</text>
</comment>
<evidence type="ECO:0000313" key="2">
    <source>
        <dbReference type="Proteomes" id="UP000628840"/>
    </source>
</evidence>